<proteinExistence type="inferred from homology"/>
<dbReference type="STRING" id="1284.SHYC_04100"/>
<evidence type="ECO:0000313" key="4">
    <source>
        <dbReference type="Proteomes" id="UP000285625"/>
    </source>
</evidence>
<dbReference type="InterPro" id="IPR036526">
    <property type="entry name" value="C-N_Hydrolase_sf"/>
</dbReference>
<dbReference type="PANTHER" id="PTHR23088:SF27">
    <property type="entry name" value="DEAMINATED GLUTATHIONE AMIDASE"/>
    <property type="match status" value="1"/>
</dbReference>
<evidence type="ECO:0000256" key="1">
    <source>
        <dbReference type="ARBA" id="ARBA00010613"/>
    </source>
</evidence>
<dbReference type="InterPro" id="IPR003010">
    <property type="entry name" value="C-N_Hydrolase"/>
</dbReference>
<dbReference type="Gene3D" id="3.60.110.10">
    <property type="entry name" value="Carbon-nitrogen hydrolase"/>
    <property type="match status" value="1"/>
</dbReference>
<reference evidence="3 4" key="1">
    <citation type="journal article" date="2016" name="Front. Microbiol.">
        <title>Comprehensive Phylogenetic Analysis of Bovine Non-aureus Staphylococci Species Based on Whole-Genome Sequencing.</title>
        <authorList>
            <person name="Naushad S."/>
            <person name="Barkema H.W."/>
            <person name="Luby C."/>
            <person name="Condas L.A."/>
            <person name="Nobrega D.B."/>
            <person name="Carson D.A."/>
            <person name="De Buck J."/>
        </authorList>
    </citation>
    <scope>NUCLEOTIDE SEQUENCE [LARGE SCALE GENOMIC DNA]</scope>
    <source>
        <strain evidence="3 4">SNUC 5959</strain>
    </source>
</reference>
<accession>A0A0A8HRU3</accession>
<sequence>MKIQILQFNVEPQSPSKNIHKIQRLFSEHVSHDTDVVVLPEMWNNGYALSSLKQLSDRNLKQSLEWIQALARQYSVDIIAGSVSNQVEENLYNTAFAVDQNGHKIYEYHKIHLVPMLNEPTYLDAGTRVPYTFHLSDGTPVSQIICYDLRFPELTRYPAANGTQIMFYVAQWPEVRKAHWRKLLQARAIENDMFVVAANTCGSDGETSFAGHSMIINPNGEILKEADHEETVLTVDINLNDVQKQRINIPVFDNLRPDIYEYFNK</sequence>
<dbReference type="HOGENOM" id="CLU_030130_3_1_9"/>
<dbReference type="CDD" id="cd07583">
    <property type="entry name" value="nitrilase_5"/>
    <property type="match status" value="1"/>
</dbReference>
<protein>
    <submittedName>
        <fullName evidence="3">Carbon-nitrogen family hydrolase</fullName>
    </submittedName>
</protein>
<dbReference type="SUPFAM" id="SSF56317">
    <property type="entry name" value="Carbon-nitrogen hydrolase"/>
    <property type="match status" value="1"/>
</dbReference>
<comment type="similarity">
    <text evidence="1">Belongs to the carbon-nitrogen hydrolase superfamily. NIT1/NIT2 family.</text>
</comment>
<dbReference type="GO" id="GO:0016787">
    <property type="term" value="F:hydrolase activity"/>
    <property type="evidence" value="ECO:0007669"/>
    <property type="project" value="UniProtKB-KW"/>
</dbReference>
<dbReference type="Proteomes" id="UP000285625">
    <property type="component" value="Unassembled WGS sequence"/>
</dbReference>
<dbReference type="EMBL" id="QXVO01000056">
    <property type="protein sequence ID" value="RIO42863.1"/>
    <property type="molecule type" value="Genomic_DNA"/>
</dbReference>
<comment type="caution">
    <text evidence="3">The sequence shown here is derived from an EMBL/GenBank/DDBJ whole genome shotgun (WGS) entry which is preliminary data.</text>
</comment>
<dbReference type="PROSITE" id="PS50263">
    <property type="entry name" value="CN_HYDROLASE"/>
    <property type="match status" value="1"/>
</dbReference>
<dbReference type="RefSeq" id="WP_039644715.1">
    <property type="nucleotide sequence ID" value="NZ_CP008747.1"/>
</dbReference>
<gene>
    <name evidence="3" type="ORF">BUZ57_11640</name>
</gene>
<evidence type="ECO:0000259" key="2">
    <source>
        <dbReference type="PROSITE" id="PS50263"/>
    </source>
</evidence>
<dbReference type="Pfam" id="PF00795">
    <property type="entry name" value="CN_hydrolase"/>
    <property type="match status" value="1"/>
</dbReference>
<feature type="domain" description="CN hydrolase" evidence="2">
    <location>
        <begin position="1"/>
        <end position="239"/>
    </location>
</feature>
<name>A0A0A8HRU3_STAHY</name>
<dbReference type="AlphaFoldDB" id="A0A0A8HRU3"/>
<organism evidence="3 4">
    <name type="scientific">Staphylococcus hyicus</name>
    <dbReference type="NCBI Taxonomy" id="1284"/>
    <lineage>
        <taxon>Bacteria</taxon>
        <taxon>Bacillati</taxon>
        <taxon>Bacillota</taxon>
        <taxon>Bacilli</taxon>
        <taxon>Bacillales</taxon>
        <taxon>Staphylococcaceae</taxon>
        <taxon>Staphylococcus</taxon>
    </lineage>
</organism>
<dbReference type="GeneID" id="41072652"/>
<evidence type="ECO:0000313" key="3">
    <source>
        <dbReference type="EMBL" id="RIO42863.1"/>
    </source>
</evidence>
<keyword evidence="3" id="KW-0378">Hydrolase</keyword>
<dbReference type="PANTHER" id="PTHR23088">
    <property type="entry name" value="NITRILASE-RELATED"/>
    <property type="match status" value="1"/>
</dbReference>
<dbReference type="KEGG" id="shu:SHYC_04100"/>